<keyword evidence="1" id="KW-0802">TPR repeat</keyword>
<dbReference type="HOGENOM" id="CLU_550656_0_0_9"/>
<name>A5D600_PELTS</name>
<gene>
    <name evidence="2" type="ordered locus">PTH_0148</name>
</gene>
<sequence length="500" mass="57590">MPDRNITEHSNQLHQLLVSVSRHFYVQKNGMLKYQEKPVEVNIKNYPKSKKEHLVYYILRDHFSGSFVFEVTTTNFLIPLADFLYYGWSNGTEEKYLWGMPDFLYVPRLISSPELLAGLKRLGVEVLNPPSGFASGIRIVRDIEDQINFYVLVNTVDHRPENIARHKEKIYEYMLNLNFGDNKFKKWLDNLPAGHPKKTPEYKDFVKCFAAASGRAAGIPVVNPSPADEFTGLKKYVEKTVENEVFSSSNREFSAEKLRRAQELIYDAWEAESRQRRLYLARRALKISPYCADAYVLLAEESRDPQEVRELYEKGVQAGRLSLGDLFFKKNAGKFWLILETRPYMRALAGLADSLWKTGQRQQAIGHYKEMLRLNPNDNQGIRYILAACLLEEEMDDDLGALLNQYEGDISCFMHYNRALWSFRTSGGSNEQSDAYLAEALESNSHVPAYLLGKKKIPYCLPDYYALGSEEEAVIYAERAKKAWQKTPAALVWLARHLPE</sequence>
<reference evidence="3" key="1">
    <citation type="journal article" date="2008" name="Genome Res.">
        <title>The genome of Pelotomaculum thermopropionicum reveals niche-associated evolution in anaerobic microbiota.</title>
        <authorList>
            <person name="Kosaka T."/>
            <person name="Kato S."/>
            <person name="Shimoyama T."/>
            <person name="Ishii S."/>
            <person name="Abe T."/>
            <person name="Watanabe K."/>
        </authorList>
    </citation>
    <scope>NUCLEOTIDE SEQUENCE [LARGE SCALE GENOMIC DNA]</scope>
    <source>
        <strain evidence="3">DSM 13744 / JCM 10971 / SI</strain>
    </source>
</reference>
<evidence type="ECO:0000313" key="2">
    <source>
        <dbReference type="EMBL" id="BAF58329.1"/>
    </source>
</evidence>
<evidence type="ECO:0000256" key="1">
    <source>
        <dbReference type="PROSITE-ProRule" id="PRU00339"/>
    </source>
</evidence>
<dbReference type="PROSITE" id="PS50005">
    <property type="entry name" value="TPR"/>
    <property type="match status" value="1"/>
</dbReference>
<dbReference type="Proteomes" id="UP000006556">
    <property type="component" value="Chromosome"/>
</dbReference>
<organism evidence="2 3">
    <name type="scientific">Pelotomaculum thermopropionicum (strain DSM 13744 / JCM 10971 / SI)</name>
    <dbReference type="NCBI Taxonomy" id="370438"/>
    <lineage>
        <taxon>Bacteria</taxon>
        <taxon>Bacillati</taxon>
        <taxon>Bacillota</taxon>
        <taxon>Clostridia</taxon>
        <taxon>Eubacteriales</taxon>
        <taxon>Desulfotomaculaceae</taxon>
        <taxon>Pelotomaculum</taxon>
    </lineage>
</organism>
<dbReference type="eggNOG" id="COG0457">
    <property type="taxonomic scope" value="Bacteria"/>
</dbReference>
<keyword evidence="3" id="KW-1185">Reference proteome</keyword>
<proteinExistence type="predicted"/>
<protein>
    <submittedName>
        <fullName evidence="2">Uncharacterized protein</fullName>
    </submittedName>
</protein>
<dbReference type="InterPro" id="IPR011990">
    <property type="entry name" value="TPR-like_helical_dom_sf"/>
</dbReference>
<dbReference type="SUPFAM" id="SSF48452">
    <property type="entry name" value="TPR-like"/>
    <property type="match status" value="1"/>
</dbReference>
<dbReference type="EMBL" id="AP009389">
    <property type="protein sequence ID" value="BAF58329.1"/>
    <property type="molecule type" value="Genomic_DNA"/>
</dbReference>
<dbReference type="InterPro" id="IPR019734">
    <property type="entry name" value="TPR_rpt"/>
</dbReference>
<dbReference type="AlphaFoldDB" id="A5D600"/>
<evidence type="ECO:0000313" key="3">
    <source>
        <dbReference type="Proteomes" id="UP000006556"/>
    </source>
</evidence>
<dbReference type="STRING" id="370438.PTH_0148"/>
<accession>A5D600</accession>
<feature type="repeat" description="TPR" evidence="1">
    <location>
        <begin position="345"/>
        <end position="378"/>
    </location>
</feature>
<dbReference type="KEGG" id="pth:PTH_0148"/>
<dbReference type="Gene3D" id="1.25.40.10">
    <property type="entry name" value="Tetratricopeptide repeat domain"/>
    <property type="match status" value="1"/>
</dbReference>